<organism evidence="1 2">
    <name type="scientific">Rhamnusium bicolor</name>
    <dbReference type="NCBI Taxonomy" id="1586634"/>
    <lineage>
        <taxon>Eukaryota</taxon>
        <taxon>Metazoa</taxon>
        <taxon>Ecdysozoa</taxon>
        <taxon>Arthropoda</taxon>
        <taxon>Hexapoda</taxon>
        <taxon>Insecta</taxon>
        <taxon>Pterygota</taxon>
        <taxon>Neoptera</taxon>
        <taxon>Endopterygota</taxon>
        <taxon>Coleoptera</taxon>
        <taxon>Polyphaga</taxon>
        <taxon>Cucujiformia</taxon>
        <taxon>Chrysomeloidea</taxon>
        <taxon>Cerambycidae</taxon>
        <taxon>Lepturinae</taxon>
        <taxon>Rhagiini</taxon>
        <taxon>Rhamnusium</taxon>
    </lineage>
</organism>
<protein>
    <submittedName>
        <fullName evidence="1">Uncharacterized protein</fullName>
    </submittedName>
</protein>
<dbReference type="AlphaFoldDB" id="A0AAV8ZJ39"/>
<gene>
    <name evidence="1" type="ORF">NQ314_004448</name>
</gene>
<comment type="caution">
    <text evidence="1">The sequence shown here is derived from an EMBL/GenBank/DDBJ whole genome shotgun (WGS) entry which is preliminary data.</text>
</comment>
<sequence>MARIPNYPHNYSRNRCYPIYSTSLQGMMPLQYSCYSKRKGGQVRFTANQTDVLEKRFLLTSI</sequence>
<accession>A0AAV8ZJ39</accession>
<dbReference type="Proteomes" id="UP001162156">
    <property type="component" value="Unassembled WGS sequence"/>
</dbReference>
<reference evidence="1" key="1">
    <citation type="journal article" date="2023" name="Insect Mol. Biol.">
        <title>Genome sequencing provides insights into the evolution of gene families encoding plant cell wall-degrading enzymes in longhorned beetles.</title>
        <authorList>
            <person name="Shin N.R."/>
            <person name="Okamura Y."/>
            <person name="Kirsch R."/>
            <person name="Pauchet Y."/>
        </authorList>
    </citation>
    <scope>NUCLEOTIDE SEQUENCE</scope>
    <source>
        <strain evidence="1">RBIC_L_NR</strain>
    </source>
</reference>
<name>A0AAV8ZJ39_9CUCU</name>
<evidence type="ECO:0000313" key="1">
    <source>
        <dbReference type="EMBL" id="KAJ8965047.1"/>
    </source>
</evidence>
<proteinExistence type="predicted"/>
<keyword evidence="2" id="KW-1185">Reference proteome</keyword>
<evidence type="ECO:0000313" key="2">
    <source>
        <dbReference type="Proteomes" id="UP001162156"/>
    </source>
</evidence>
<dbReference type="EMBL" id="JANEYF010001281">
    <property type="protein sequence ID" value="KAJ8965047.1"/>
    <property type="molecule type" value="Genomic_DNA"/>
</dbReference>